<accession>A0ABW6ZAL5</accession>
<feature type="region of interest" description="Disordered" evidence="1">
    <location>
        <begin position="135"/>
        <end position="192"/>
    </location>
</feature>
<sequence>MHHTLSLPLGSRPVLRAAAVSALLIGSALPAAAQVLIYEGQPGLAPRGYPVPPGAYPPGTYPGGAYGVPQARYPVLPPEEIRGIVQSMGYWSIGAPKLSGRFYLVAASDQEGRALLRVNAFTGRVVSARAIPGGPGGPAMAAPAPAPQRQAPPATARAVPPAPAPSYSAPSPSIAGTPAPLPPQRPPEATMAAVTPAPAVVAPAAPEPAAAAAPAAQPTPGASANAPAGQTAAQQSANAAPSATPASPAQPQKRKAGAGTATTDSASAGTASVLSRPKGQ</sequence>
<feature type="region of interest" description="Disordered" evidence="1">
    <location>
        <begin position="205"/>
        <end position="280"/>
    </location>
</feature>
<gene>
    <name evidence="3" type="ORF">V5F30_01235</name>
</gene>
<feature type="signal peptide" evidence="2">
    <location>
        <begin position="1"/>
        <end position="33"/>
    </location>
</feature>
<name>A0ABW6ZAL5_9HYPH</name>
<feature type="chain" id="PRO_5046755655" evidence="2">
    <location>
        <begin position="34"/>
        <end position="280"/>
    </location>
</feature>
<organism evidence="3 4">
    <name type="scientific">Xanthobacter aminoxidans</name>
    <dbReference type="NCBI Taxonomy" id="186280"/>
    <lineage>
        <taxon>Bacteria</taxon>
        <taxon>Pseudomonadati</taxon>
        <taxon>Pseudomonadota</taxon>
        <taxon>Alphaproteobacteria</taxon>
        <taxon>Hyphomicrobiales</taxon>
        <taxon>Xanthobacteraceae</taxon>
        <taxon>Xanthobacter</taxon>
    </lineage>
</organism>
<evidence type="ECO:0000256" key="2">
    <source>
        <dbReference type="SAM" id="SignalP"/>
    </source>
</evidence>
<comment type="caution">
    <text evidence="3">The sequence shown here is derived from an EMBL/GenBank/DDBJ whole genome shotgun (WGS) entry which is preliminary data.</text>
</comment>
<evidence type="ECO:0000256" key="1">
    <source>
        <dbReference type="SAM" id="MobiDB-lite"/>
    </source>
</evidence>
<dbReference type="Proteomes" id="UP001604043">
    <property type="component" value="Unassembled WGS sequence"/>
</dbReference>
<feature type="compositionally biased region" description="Low complexity" evidence="1">
    <location>
        <begin position="135"/>
        <end position="178"/>
    </location>
</feature>
<evidence type="ECO:0000313" key="3">
    <source>
        <dbReference type="EMBL" id="MFG1250807.1"/>
    </source>
</evidence>
<evidence type="ECO:0000313" key="4">
    <source>
        <dbReference type="Proteomes" id="UP001604043"/>
    </source>
</evidence>
<proteinExistence type="predicted"/>
<dbReference type="EMBL" id="JBAFUR010000001">
    <property type="protein sequence ID" value="MFG1250807.1"/>
    <property type="molecule type" value="Genomic_DNA"/>
</dbReference>
<keyword evidence="2" id="KW-0732">Signal</keyword>
<dbReference type="RefSeq" id="WP_394006844.1">
    <property type="nucleotide sequence ID" value="NZ_JBAFUR010000001.1"/>
</dbReference>
<keyword evidence="4" id="KW-1185">Reference proteome</keyword>
<protein>
    <submittedName>
        <fullName evidence="3">Uncharacterized protein</fullName>
    </submittedName>
</protein>
<feature type="compositionally biased region" description="Low complexity" evidence="1">
    <location>
        <begin position="205"/>
        <end position="272"/>
    </location>
</feature>
<reference evidence="3 4" key="1">
    <citation type="submission" date="2024-02" db="EMBL/GenBank/DDBJ databases">
        <title>Expansion and revision of Xanthobacter and proposal of Roseixanthobacter gen. nov.</title>
        <authorList>
            <person name="Soltysiak M.P.M."/>
            <person name="Jalihal A."/>
            <person name="Ory A."/>
            <person name="Chrisophersen C."/>
            <person name="Lee A.D."/>
            <person name="Boulton J."/>
            <person name="Springer M."/>
        </authorList>
    </citation>
    <scope>NUCLEOTIDE SEQUENCE [LARGE SCALE GENOMIC DNA]</scope>
    <source>
        <strain evidence="3 4">CB5</strain>
    </source>
</reference>